<proteinExistence type="predicted"/>
<protein>
    <submittedName>
        <fullName evidence="3">Uncharacterized protein</fullName>
    </submittedName>
</protein>
<name>A0ABR3G3Q8_9PEZI</name>
<dbReference type="InterPro" id="IPR044946">
    <property type="entry name" value="Restrct_endonuc_typeI_TRD_sf"/>
</dbReference>
<keyword evidence="1" id="KW-0680">Restriction system</keyword>
<sequence>MTEHENFLRHVALSVPKLHFYQAARLTLAVIAWLKASKGNVLDYDIRLPANRADPINTLRNFNSALEGWTLDLGFQVESQDLLRVIEVVSRLEKSVRLADWSGDSAQWAFDSDSESIVLAPYVADLMAFFSLADGAPEVYLPFEEFGQLACRVRAKGAAAAIESKIPNQVRLGLVASGIYGQSIHHTDPVMNPASVVGSSEQVLFVRVTNELLTNADTQTLKFRQVGALIRDRAEGGFSSLVNANDLLTDDFNMEASRHVTGRAATHRQVPTEFTTISEHFEIIRPRQHHMGLKGVSVEEVQAQDIPSFGLIRHATKLSVHDLDGPNSFDYFLKANDLVICIKGAIGRVGCISKAPLPGPGGWVSGQSVAVLRSRGTGYAAHALMMYLRSPKGQAGLRRLVVGTSAPTIQAKALKGFQIPILTAVQSDMALEVLEAETDIDYQIEQLQQKQSKVSSFLWPD</sequence>
<keyword evidence="2" id="KW-0238">DNA-binding</keyword>
<reference evidence="3 4" key="1">
    <citation type="submission" date="2024-02" db="EMBL/GenBank/DDBJ databases">
        <title>Discinaceae phylogenomics.</title>
        <authorList>
            <person name="Dirks A.C."/>
            <person name="James T.Y."/>
        </authorList>
    </citation>
    <scope>NUCLEOTIDE SEQUENCE [LARGE SCALE GENOMIC DNA]</scope>
    <source>
        <strain evidence="3 4">ACD0624</strain>
    </source>
</reference>
<dbReference type="EMBL" id="JBBBZM010000497">
    <property type="protein sequence ID" value="KAL0630575.1"/>
    <property type="molecule type" value="Genomic_DNA"/>
</dbReference>
<evidence type="ECO:0000256" key="1">
    <source>
        <dbReference type="ARBA" id="ARBA00022747"/>
    </source>
</evidence>
<evidence type="ECO:0000256" key="2">
    <source>
        <dbReference type="ARBA" id="ARBA00023125"/>
    </source>
</evidence>
<dbReference type="Gene3D" id="3.90.220.20">
    <property type="entry name" value="DNA methylase specificity domains"/>
    <property type="match status" value="1"/>
</dbReference>
<evidence type="ECO:0000313" key="4">
    <source>
        <dbReference type="Proteomes" id="UP001447188"/>
    </source>
</evidence>
<organism evidence="3 4">
    <name type="scientific">Discina gigas</name>
    <dbReference type="NCBI Taxonomy" id="1032678"/>
    <lineage>
        <taxon>Eukaryota</taxon>
        <taxon>Fungi</taxon>
        <taxon>Dikarya</taxon>
        <taxon>Ascomycota</taxon>
        <taxon>Pezizomycotina</taxon>
        <taxon>Pezizomycetes</taxon>
        <taxon>Pezizales</taxon>
        <taxon>Discinaceae</taxon>
        <taxon>Discina</taxon>
    </lineage>
</organism>
<comment type="caution">
    <text evidence="3">The sequence shown here is derived from an EMBL/GenBank/DDBJ whole genome shotgun (WGS) entry which is preliminary data.</text>
</comment>
<gene>
    <name evidence="3" type="ORF">Q9L58_010578</name>
</gene>
<dbReference type="Proteomes" id="UP001447188">
    <property type="component" value="Unassembled WGS sequence"/>
</dbReference>
<evidence type="ECO:0000313" key="3">
    <source>
        <dbReference type="EMBL" id="KAL0630575.1"/>
    </source>
</evidence>
<keyword evidence="4" id="KW-1185">Reference proteome</keyword>
<accession>A0ABR3G3Q8</accession>
<dbReference type="SUPFAM" id="SSF116734">
    <property type="entry name" value="DNA methylase specificity domain"/>
    <property type="match status" value="1"/>
</dbReference>